<evidence type="ECO:0000313" key="2">
    <source>
        <dbReference type="Proteomes" id="UP000828390"/>
    </source>
</evidence>
<reference evidence="1" key="1">
    <citation type="journal article" date="2019" name="bioRxiv">
        <title>The Genome of the Zebra Mussel, Dreissena polymorpha: A Resource for Invasive Species Research.</title>
        <authorList>
            <person name="McCartney M.A."/>
            <person name="Auch B."/>
            <person name="Kono T."/>
            <person name="Mallez S."/>
            <person name="Zhang Y."/>
            <person name="Obille A."/>
            <person name="Becker A."/>
            <person name="Abrahante J.E."/>
            <person name="Garbe J."/>
            <person name="Badalamenti J.P."/>
            <person name="Herman A."/>
            <person name="Mangelson H."/>
            <person name="Liachko I."/>
            <person name="Sullivan S."/>
            <person name="Sone E.D."/>
            <person name="Koren S."/>
            <person name="Silverstein K.A.T."/>
            <person name="Beckman K.B."/>
            <person name="Gohl D.M."/>
        </authorList>
    </citation>
    <scope>NUCLEOTIDE SEQUENCE</scope>
    <source>
        <strain evidence="1">Duluth1</strain>
        <tissue evidence="1">Whole animal</tissue>
    </source>
</reference>
<dbReference type="Proteomes" id="UP000828390">
    <property type="component" value="Unassembled WGS sequence"/>
</dbReference>
<comment type="caution">
    <text evidence="1">The sequence shown here is derived from an EMBL/GenBank/DDBJ whole genome shotgun (WGS) entry which is preliminary data.</text>
</comment>
<dbReference type="InterPro" id="IPR027897">
    <property type="entry name" value="DUF4559"/>
</dbReference>
<name>A0A9D4G7C8_DREPO</name>
<dbReference type="AlphaFoldDB" id="A0A9D4G7C8"/>
<evidence type="ECO:0000313" key="1">
    <source>
        <dbReference type="EMBL" id="KAH3811884.1"/>
    </source>
</evidence>
<keyword evidence="2" id="KW-1185">Reference proteome</keyword>
<reference evidence="1" key="2">
    <citation type="submission" date="2020-11" db="EMBL/GenBank/DDBJ databases">
        <authorList>
            <person name="McCartney M.A."/>
            <person name="Auch B."/>
            <person name="Kono T."/>
            <person name="Mallez S."/>
            <person name="Becker A."/>
            <person name="Gohl D.M."/>
            <person name="Silverstein K.A.T."/>
            <person name="Koren S."/>
            <person name="Bechman K.B."/>
            <person name="Herman A."/>
            <person name="Abrahante J.E."/>
            <person name="Garbe J."/>
        </authorList>
    </citation>
    <scope>NUCLEOTIDE SEQUENCE</scope>
    <source>
        <strain evidence="1">Duluth1</strain>
        <tissue evidence="1">Whole animal</tissue>
    </source>
</reference>
<proteinExistence type="predicted"/>
<accession>A0A9D4G7C8</accession>
<sequence length="145" mass="16194">MASLADVFTEKERTNLLKARLAVDIAKSGLDQFAENEAKTVHANIYNTVFASVQAPNACILCQTAILLKSPTPGICNKRGVNSLCTTMHDSMATKPQPYPTNVCNKIFDEIKNLHKYSIPSWRNTRAELWTQNPWEIAKAYLPPD</sequence>
<organism evidence="1 2">
    <name type="scientific">Dreissena polymorpha</name>
    <name type="common">Zebra mussel</name>
    <name type="synonym">Mytilus polymorpha</name>
    <dbReference type="NCBI Taxonomy" id="45954"/>
    <lineage>
        <taxon>Eukaryota</taxon>
        <taxon>Metazoa</taxon>
        <taxon>Spiralia</taxon>
        <taxon>Lophotrochozoa</taxon>
        <taxon>Mollusca</taxon>
        <taxon>Bivalvia</taxon>
        <taxon>Autobranchia</taxon>
        <taxon>Heteroconchia</taxon>
        <taxon>Euheterodonta</taxon>
        <taxon>Imparidentia</taxon>
        <taxon>Neoheterodontei</taxon>
        <taxon>Myida</taxon>
        <taxon>Dreissenoidea</taxon>
        <taxon>Dreissenidae</taxon>
        <taxon>Dreissena</taxon>
    </lineage>
</organism>
<protein>
    <submittedName>
        <fullName evidence="1">Uncharacterized protein</fullName>
    </submittedName>
</protein>
<dbReference type="EMBL" id="JAIWYP010000006">
    <property type="protein sequence ID" value="KAH3811884.1"/>
    <property type="molecule type" value="Genomic_DNA"/>
</dbReference>
<dbReference type="Pfam" id="PF15112">
    <property type="entry name" value="DUF4559"/>
    <property type="match status" value="1"/>
</dbReference>
<gene>
    <name evidence="1" type="ORF">DPMN_140301</name>
</gene>